<feature type="compositionally biased region" description="Acidic residues" evidence="1">
    <location>
        <begin position="383"/>
        <end position="396"/>
    </location>
</feature>
<dbReference type="GeneID" id="35596087"/>
<feature type="compositionally biased region" description="Acidic residues" evidence="1">
    <location>
        <begin position="436"/>
        <end position="445"/>
    </location>
</feature>
<proteinExistence type="predicted"/>
<dbReference type="STRING" id="112498.A0A2D3UNA1"/>
<feature type="region of interest" description="Disordered" evidence="1">
    <location>
        <begin position="1"/>
        <end position="21"/>
    </location>
</feature>
<feature type="compositionally biased region" description="Polar residues" evidence="1">
    <location>
        <begin position="74"/>
        <end position="89"/>
    </location>
</feature>
<dbReference type="OrthoDB" id="5326588at2759"/>
<protein>
    <submittedName>
        <fullName evidence="2">Uncharacterized protein</fullName>
    </submittedName>
</protein>
<gene>
    <name evidence="2" type="ORF">RCC_00732</name>
</gene>
<organism evidence="2 3">
    <name type="scientific">Ramularia collo-cygni</name>
    <dbReference type="NCBI Taxonomy" id="112498"/>
    <lineage>
        <taxon>Eukaryota</taxon>
        <taxon>Fungi</taxon>
        <taxon>Dikarya</taxon>
        <taxon>Ascomycota</taxon>
        <taxon>Pezizomycotina</taxon>
        <taxon>Dothideomycetes</taxon>
        <taxon>Dothideomycetidae</taxon>
        <taxon>Mycosphaerellales</taxon>
        <taxon>Mycosphaerellaceae</taxon>
        <taxon>Ramularia</taxon>
    </lineage>
</organism>
<feature type="compositionally biased region" description="Basic and acidic residues" evidence="1">
    <location>
        <begin position="213"/>
        <end position="222"/>
    </location>
</feature>
<dbReference type="RefSeq" id="XP_023621675.1">
    <property type="nucleotide sequence ID" value="XM_023765907.1"/>
</dbReference>
<feature type="compositionally biased region" description="Polar residues" evidence="1">
    <location>
        <begin position="278"/>
        <end position="290"/>
    </location>
</feature>
<feature type="region of interest" description="Disordered" evidence="1">
    <location>
        <begin position="59"/>
        <end position="108"/>
    </location>
</feature>
<dbReference type="AlphaFoldDB" id="A0A2D3UNA1"/>
<feature type="compositionally biased region" description="Low complexity" evidence="1">
    <location>
        <begin position="63"/>
        <end position="73"/>
    </location>
</feature>
<feature type="compositionally biased region" description="Low complexity" evidence="1">
    <location>
        <begin position="173"/>
        <end position="184"/>
    </location>
</feature>
<dbReference type="EMBL" id="FJUY01000001">
    <property type="protein sequence ID" value="CZT14778.1"/>
    <property type="molecule type" value="Genomic_DNA"/>
</dbReference>
<evidence type="ECO:0000313" key="2">
    <source>
        <dbReference type="EMBL" id="CZT14778.1"/>
    </source>
</evidence>
<feature type="compositionally biased region" description="Polar residues" evidence="1">
    <location>
        <begin position="229"/>
        <end position="241"/>
    </location>
</feature>
<dbReference type="Proteomes" id="UP000225277">
    <property type="component" value="Unassembled WGS sequence"/>
</dbReference>
<feature type="compositionally biased region" description="Basic and acidic residues" evidence="1">
    <location>
        <begin position="185"/>
        <end position="194"/>
    </location>
</feature>
<feature type="compositionally biased region" description="Polar residues" evidence="1">
    <location>
        <begin position="342"/>
        <end position="355"/>
    </location>
</feature>
<feature type="region of interest" description="Disordered" evidence="1">
    <location>
        <begin position="170"/>
        <end position="467"/>
    </location>
</feature>
<feature type="compositionally biased region" description="Low complexity" evidence="1">
    <location>
        <begin position="90"/>
        <end position="105"/>
    </location>
</feature>
<evidence type="ECO:0000313" key="3">
    <source>
        <dbReference type="Proteomes" id="UP000225277"/>
    </source>
</evidence>
<name>A0A2D3UNA1_9PEZI</name>
<keyword evidence="3" id="KW-1185">Reference proteome</keyword>
<accession>A0A2D3UNA1</accession>
<reference evidence="2 3" key="1">
    <citation type="submission" date="2016-03" db="EMBL/GenBank/DDBJ databases">
        <authorList>
            <person name="Ploux O."/>
        </authorList>
    </citation>
    <scope>NUCLEOTIDE SEQUENCE [LARGE SCALE GENOMIC DNA]</scope>
    <source>
        <strain evidence="2 3">URUG2</strain>
    </source>
</reference>
<feature type="compositionally biased region" description="Basic and acidic residues" evidence="1">
    <location>
        <begin position="1"/>
        <end position="11"/>
    </location>
</feature>
<sequence>MADRTSRDGGTRRQAFRRVRADAGLPDEYLELLEQKRKQLDESIHKYIASKERDFKTFERELQQQYKQEQNQEGSGKSTRPSLGSTSNGAPAAQPRAPQQQQQQQSVVDALLAAGVNQEHIGQPLSVALVDADGSPRLEAKSAAGLIDRRASIERDKEFVGVFTPAFLPALETKASSPSPSTSPKTREVPERAESAPPAGQSKAIEQPTVIRAHSDYSDQAKSKRPVQLQLTHRTSSSGSSADGKLTSALKSPTQTSKSRRKRVSLAVGDSIVKPSDSVPTSLLNNNRTPSHSRRRSQPAETDYEQSIDEKIANGNGTKEVVDVRTTSPQVSASLPVESTFLPPNTNGQRQSAASSAPIAKTSMAPSSPLSRPPARPPVTIDPDGDLFDLEEEEDMLSTSGPEVEHLSESEDTITGRVHREVSQDGSNETGADLSSEAEPEEELAVEFIPGSAVASQQPTQPGFRRPSVAMDPIYAGANYNRAEYSAVVNEVYGSSYDRPKRSFTSGSLGESFMARNAQHMRARAGSKTCEQPVVRS</sequence>
<evidence type="ECO:0000256" key="1">
    <source>
        <dbReference type="SAM" id="MobiDB-lite"/>
    </source>
</evidence>